<feature type="binding site" evidence="7">
    <location>
        <position position="87"/>
    </location>
    <ligand>
        <name>phosphoenolpyruvate</name>
        <dbReference type="ChEBI" id="CHEBI:58702"/>
    </ligand>
</feature>
<feature type="binding site" evidence="7">
    <location>
        <position position="355"/>
    </location>
    <ligand>
        <name>phosphoenolpyruvate</name>
        <dbReference type="ChEBI" id="CHEBI:58702"/>
    </ligand>
</feature>
<feature type="binding site" evidence="7">
    <location>
        <position position="162"/>
    </location>
    <ligand>
        <name>3-phosphoshikimate</name>
        <dbReference type="ChEBI" id="CHEBI:145989"/>
    </ligand>
</feature>
<feature type="active site" description="Proton acceptor" evidence="7">
    <location>
        <position position="324"/>
    </location>
</feature>
<dbReference type="InterPro" id="IPR013792">
    <property type="entry name" value="RNA3'P_cycl/enolpyr_Trfase_a/b"/>
</dbReference>
<feature type="binding site" evidence="7">
    <location>
        <position position="324"/>
    </location>
    <ligand>
        <name>3-phosphoshikimate</name>
        <dbReference type="ChEBI" id="CHEBI:145989"/>
    </ligand>
</feature>
<feature type="domain" description="Enolpyruvate transferase" evidence="8">
    <location>
        <begin position="235"/>
        <end position="433"/>
    </location>
</feature>
<feature type="binding site" evidence="7">
    <location>
        <position position="161"/>
    </location>
    <ligand>
        <name>3-phosphoshikimate</name>
        <dbReference type="ChEBI" id="CHEBI:145989"/>
    </ligand>
</feature>
<dbReference type="NCBIfam" id="TIGR01356">
    <property type="entry name" value="aroA"/>
    <property type="match status" value="1"/>
</dbReference>
<feature type="binding site" evidence="7">
    <location>
        <position position="163"/>
    </location>
    <ligand>
        <name>phosphoenolpyruvate</name>
        <dbReference type="ChEBI" id="CHEBI:58702"/>
    </ligand>
</feature>
<feature type="domain" description="Enolpyruvate transferase" evidence="8">
    <location>
        <begin position="7"/>
        <end position="209"/>
    </location>
</feature>
<keyword evidence="7" id="KW-0963">Cytoplasm</keyword>
<feature type="binding site" evidence="7">
    <location>
        <position position="399"/>
    </location>
    <ligand>
        <name>phosphoenolpyruvate</name>
        <dbReference type="ChEBI" id="CHEBI:58702"/>
    </ligand>
</feature>
<feature type="binding site" evidence="7">
    <location>
        <position position="115"/>
    </location>
    <ligand>
        <name>phosphoenolpyruvate</name>
        <dbReference type="ChEBI" id="CHEBI:58702"/>
    </ligand>
</feature>
<evidence type="ECO:0000256" key="3">
    <source>
        <dbReference type="ARBA" id="ARBA00022605"/>
    </source>
</evidence>
<dbReference type="GO" id="GO:0003866">
    <property type="term" value="F:3-phosphoshikimate 1-carboxyvinyltransferase activity"/>
    <property type="evidence" value="ECO:0007669"/>
    <property type="project" value="UniProtKB-UniRule"/>
</dbReference>
<keyword evidence="10" id="KW-1185">Reference proteome</keyword>
<evidence type="ECO:0000256" key="7">
    <source>
        <dbReference type="HAMAP-Rule" id="MF_00210"/>
    </source>
</evidence>
<comment type="subcellular location">
    <subcellularLocation>
        <location evidence="7">Cytoplasm</location>
    </subcellularLocation>
</comment>
<dbReference type="AlphaFoldDB" id="A0A1I3R7V1"/>
<organism evidence="9 10">
    <name type="scientific">Desulfomicrobium apsheronum</name>
    <dbReference type="NCBI Taxonomy" id="52560"/>
    <lineage>
        <taxon>Bacteria</taxon>
        <taxon>Pseudomonadati</taxon>
        <taxon>Thermodesulfobacteriota</taxon>
        <taxon>Desulfovibrionia</taxon>
        <taxon>Desulfovibrionales</taxon>
        <taxon>Desulfomicrobiaceae</taxon>
        <taxon>Desulfomicrobium</taxon>
    </lineage>
</organism>
<feature type="binding site" evidence="7">
    <location>
        <position position="424"/>
    </location>
    <ligand>
        <name>phosphoenolpyruvate</name>
        <dbReference type="ChEBI" id="CHEBI:58702"/>
    </ligand>
</feature>
<feature type="binding site" evidence="7">
    <location>
        <position position="13"/>
    </location>
    <ligand>
        <name>3-phosphoshikimate</name>
        <dbReference type="ChEBI" id="CHEBI:145989"/>
    </ligand>
</feature>
<name>A0A1I3R7V1_9BACT</name>
<comment type="similarity">
    <text evidence="2 7">Belongs to the EPSP synthase family.</text>
</comment>
<evidence type="ECO:0000259" key="8">
    <source>
        <dbReference type="Pfam" id="PF00275"/>
    </source>
</evidence>
<evidence type="ECO:0000313" key="10">
    <source>
        <dbReference type="Proteomes" id="UP000198635"/>
    </source>
</evidence>
<evidence type="ECO:0000256" key="6">
    <source>
        <dbReference type="ARBA" id="ARBA00044633"/>
    </source>
</evidence>
<dbReference type="InterPro" id="IPR006264">
    <property type="entry name" value="EPSP_synthase"/>
</dbReference>
<dbReference type="GO" id="GO:0009073">
    <property type="term" value="P:aromatic amino acid family biosynthetic process"/>
    <property type="evidence" value="ECO:0007669"/>
    <property type="project" value="UniProtKB-KW"/>
</dbReference>
<comment type="function">
    <text evidence="7">Catalyzes the transfer of the enolpyruvyl moiety of phosphoenolpyruvate (PEP) to the 5-hydroxyl of shikimate-3-phosphate (S3P) to produce enolpyruvyl shikimate-3-phosphate and inorganic phosphate.</text>
</comment>
<dbReference type="PIRSF" id="PIRSF000505">
    <property type="entry name" value="EPSPS"/>
    <property type="match status" value="1"/>
</dbReference>
<dbReference type="GO" id="GO:0005737">
    <property type="term" value="C:cytoplasm"/>
    <property type="evidence" value="ECO:0007669"/>
    <property type="project" value="UniProtKB-SubCell"/>
</dbReference>
<keyword evidence="5 7" id="KW-0057">Aromatic amino acid biosynthesis</keyword>
<protein>
    <recommendedName>
        <fullName evidence="7">3-phosphoshikimate 1-carboxyvinyltransferase</fullName>
        <ecNumber evidence="7">2.5.1.19</ecNumber>
    </recommendedName>
    <alternativeName>
        <fullName evidence="7">5-enolpyruvylshikimate-3-phosphate synthase</fullName>
        <shortName evidence="7">EPSP synthase</shortName>
        <shortName evidence="7">EPSPS</shortName>
    </alternativeName>
</protein>
<evidence type="ECO:0000256" key="4">
    <source>
        <dbReference type="ARBA" id="ARBA00022679"/>
    </source>
</evidence>
<dbReference type="UniPathway" id="UPA00053">
    <property type="reaction ID" value="UER00089"/>
</dbReference>
<dbReference type="HAMAP" id="MF_00210">
    <property type="entry name" value="EPSP_synth"/>
    <property type="match status" value="1"/>
</dbReference>
<comment type="subunit">
    <text evidence="7">Monomer.</text>
</comment>
<keyword evidence="3 7" id="KW-0028">Amino-acid biosynthesis</keyword>
<dbReference type="GO" id="GO:0008652">
    <property type="term" value="P:amino acid biosynthetic process"/>
    <property type="evidence" value="ECO:0007669"/>
    <property type="project" value="UniProtKB-KW"/>
</dbReference>
<feature type="binding site" evidence="7">
    <location>
        <position position="351"/>
    </location>
    <ligand>
        <name>3-phosphoshikimate</name>
        <dbReference type="ChEBI" id="CHEBI:145989"/>
    </ligand>
</feature>
<evidence type="ECO:0000313" key="9">
    <source>
        <dbReference type="EMBL" id="SFJ41417.1"/>
    </source>
</evidence>
<sequence length="448" mass="47529">MNPAIHITAPSSKSLSHRALICAALATGESLLEGVLDSQDLTRTAECLRLLGATIEPREDKLFVHGIGAATRPEASEPVSMNVGESGTTCRLMAAVVTAIPGIYRIFGEGRMHDRPVSHLTDALTRQGVRVTFEEKDGYPPLVMSSPGLSGGEVTINLEQSSQYLSGLLLAAPLATAATTIRLIGKSVASWPYVALTLDTMARFGVPVILERRILDDWQPCVHAEAANLPPTDIRLIVHPAPYRAGAMRVEGDWSNASYFLAAGAVGVAPVRISGLNPSSAQGDRFMLEILARMGARIEWTDDAVTVFPSALHGVHVDMNACPDIVPTVAAMAAFATGETVISGAAHLTLKECDRIQGPVTELSKAGVNIEARPDGMVIRGNGGLLPREVDMLTHGDHRMAMSFAILELGGIGVHLDNPSCVAKSFPGFWDVWAKVRLGNGFGAAHEA</sequence>
<dbReference type="Pfam" id="PF00275">
    <property type="entry name" value="EPSP_synthase"/>
    <property type="match status" value="2"/>
</dbReference>
<keyword evidence="4 7" id="KW-0808">Transferase</keyword>
<gene>
    <name evidence="7" type="primary">aroA</name>
    <name evidence="9" type="ORF">SAMN04488082_10332</name>
</gene>
<comment type="caution">
    <text evidence="7">Lacks conserved residue(s) required for the propagation of feature annotation.</text>
</comment>
<feature type="binding site" evidence="7">
    <location>
        <position position="18"/>
    </location>
    <ligand>
        <name>3-phosphoshikimate</name>
        <dbReference type="ChEBI" id="CHEBI:145989"/>
    </ligand>
</feature>
<dbReference type="RefSeq" id="WP_092372898.1">
    <property type="nucleotide sequence ID" value="NZ_FORX01000003.1"/>
</dbReference>
<dbReference type="PANTHER" id="PTHR21090">
    <property type="entry name" value="AROM/DEHYDROQUINATE SYNTHASE"/>
    <property type="match status" value="1"/>
</dbReference>
<dbReference type="STRING" id="52560.SAMN04488082_10332"/>
<feature type="binding site" evidence="7">
    <location>
        <position position="14"/>
    </location>
    <ligand>
        <name>3-phosphoshikimate</name>
        <dbReference type="ChEBI" id="CHEBI:145989"/>
    </ligand>
</feature>
<dbReference type="EC" id="2.5.1.19" evidence="7"/>
<evidence type="ECO:0000256" key="5">
    <source>
        <dbReference type="ARBA" id="ARBA00023141"/>
    </source>
</evidence>
<comment type="pathway">
    <text evidence="1 7">Metabolic intermediate biosynthesis; chorismate biosynthesis; chorismate from D-erythrose 4-phosphate and phosphoenolpyruvate: step 6/7.</text>
</comment>
<dbReference type="InterPro" id="IPR001986">
    <property type="entry name" value="Enolpyruvate_Tfrase_dom"/>
</dbReference>
<feature type="binding site" evidence="7">
    <location>
        <position position="163"/>
    </location>
    <ligand>
        <name>3-phosphoshikimate</name>
        <dbReference type="ChEBI" id="CHEBI:145989"/>
    </ligand>
</feature>
<dbReference type="GO" id="GO:0009423">
    <property type="term" value="P:chorismate biosynthetic process"/>
    <property type="evidence" value="ECO:0007669"/>
    <property type="project" value="UniProtKB-UniRule"/>
</dbReference>
<evidence type="ECO:0000256" key="2">
    <source>
        <dbReference type="ARBA" id="ARBA00009948"/>
    </source>
</evidence>
<dbReference type="SUPFAM" id="SSF55205">
    <property type="entry name" value="EPT/RTPC-like"/>
    <property type="match status" value="1"/>
</dbReference>
<dbReference type="OrthoDB" id="9809920at2"/>
<dbReference type="Gene3D" id="3.65.10.10">
    <property type="entry name" value="Enolpyruvate transferase domain"/>
    <property type="match status" value="2"/>
</dbReference>
<dbReference type="CDD" id="cd01556">
    <property type="entry name" value="EPSP_synthase"/>
    <property type="match status" value="1"/>
</dbReference>
<dbReference type="InterPro" id="IPR036968">
    <property type="entry name" value="Enolpyruvate_Tfrase_sf"/>
</dbReference>
<reference evidence="10" key="1">
    <citation type="submission" date="2016-10" db="EMBL/GenBank/DDBJ databases">
        <authorList>
            <person name="Varghese N."/>
            <person name="Submissions S."/>
        </authorList>
    </citation>
    <scope>NUCLEOTIDE SEQUENCE [LARGE SCALE GENOMIC DNA]</scope>
    <source>
        <strain evidence="10">DSM 5918</strain>
    </source>
</reference>
<evidence type="ECO:0000256" key="1">
    <source>
        <dbReference type="ARBA" id="ARBA00004811"/>
    </source>
</evidence>
<feature type="binding site" evidence="7">
    <location>
        <position position="13"/>
    </location>
    <ligand>
        <name>phosphoenolpyruvate</name>
        <dbReference type="ChEBI" id="CHEBI:58702"/>
    </ligand>
</feature>
<proteinExistence type="inferred from homology"/>
<dbReference type="PANTHER" id="PTHR21090:SF5">
    <property type="entry name" value="PENTAFUNCTIONAL AROM POLYPEPTIDE"/>
    <property type="match status" value="1"/>
</dbReference>
<feature type="binding site" evidence="7">
    <location>
        <position position="190"/>
    </location>
    <ligand>
        <name>3-phosphoshikimate</name>
        <dbReference type="ChEBI" id="CHEBI:145989"/>
    </ligand>
</feature>
<comment type="catalytic activity">
    <reaction evidence="6">
        <text>3-phosphoshikimate + phosphoenolpyruvate = 5-O-(1-carboxyvinyl)-3-phosphoshikimate + phosphate</text>
        <dbReference type="Rhea" id="RHEA:21256"/>
        <dbReference type="ChEBI" id="CHEBI:43474"/>
        <dbReference type="ChEBI" id="CHEBI:57701"/>
        <dbReference type="ChEBI" id="CHEBI:58702"/>
        <dbReference type="ChEBI" id="CHEBI:145989"/>
        <dbReference type="EC" id="2.5.1.19"/>
    </reaction>
    <physiologicalReaction direction="left-to-right" evidence="6">
        <dbReference type="Rhea" id="RHEA:21257"/>
    </physiologicalReaction>
</comment>
<dbReference type="Proteomes" id="UP000198635">
    <property type="component" value="Unassembled WGS sequence"/>
</dbReference>
<accession>A0A1I3R7V1</accession>
<dbReference type="EMBL" id="FORX01000003">
    <property type="protein sequence ID" value="SFJ41417.1"/>
    <property type="molecule type" value="Genomic_DNA"/>
</dbReference>